<dbReference type="EMBL" id="JADQAZ010000001">
    <property type="protein sequence ID" value="MBT0956408.1"/>
    <property type="molecule type" value="Genomic_DNA"/>
</dbReference>
<organism evidence="1 2">
    <name type="scientific">Harenicola maris</name>
    <dbReference type="NCBI Taxonomy" id="2841044"/>
    <lineage>
        <taxon>Bacteria</taxon>
        <taxon>Pseudomonadati</taxon>
        <taxon>Pseudomonadota</taxon>
        <taxon>Alphaproteobacteria</taxon>
        <taxon>Rhodobacterales</taxon>
        <taxon>Paracoccaceae</taxon>
        <taxon>Harenicola</taxon>
    </lineage>
</organism>
<comment type="caution">
    <text evidence="1">The sequence shown here is derived from an EMBL/GenBank/DDBJ whole genome shotgun (WGS) entry which is preliminary data.</text>
</comment>
<reference evidence="1 2" key="1">
    <citation type="journal article" date="2021" name="Arch. Microbiol.">
        <title>Harenicola maris gen. nov., sp. nov. isolated from the Sea of Japan shallow sediments.</title>
        <authorList>
            <person name="Romanenko L.A."/>
            <person name="Kurilenko V.V."/>
            <person name="Chernysheva N.Y."/>
            <person name="Tekutyeva L.A."/>
            <person name="Velansky P.V."/>
            <person name="Svetashev V.I."/>
            <person name="Isaeva M.P."/>
        </authorList>
    </citation>
    <scope>NUCLEOTIDE SEQUENCE [LARGE SCALE GENOMIC DNA]</scope>
    <source>
        <strain evidence="1 2">KMM 3653</strain>
    </source>
</reference>
<dbReference type="Proteomes" id="UP001315686">
    <property type="component" value="Unassembled WGS sequence"/>
</dbReference>
<dbReference type="RefSeq" id="WP_327792613.1">
    <property type="nucleotide sequence ID" value="NZ_JADQAZ010000001.1"/>
</dbReference>
<accession>A0AAP2CM76</accession>
<evidence type="ECO:0000313" key="2">
    <source>
        <dbReference type="Proteomes" id="UP001315686"/>
    </source>
</evidence>
<gene>
    <name evidence="1" type="ORF">IV417_03340</name>
</gene>
<name>A0AAP2CM76_9RHOB</name>
<keyword evidence="2" id="KW-1185">Reference proteome</keyword>
<sequence length="141" mass="16065">MVFIDVLRLTPDQTKALAGAGYRAFEEKTLLFLRRTYPRRSREMDDAALRAYIREMTRFAADHDVKSGNGVQKLMVVHIDHAFPRPLPAYLAQRLRGPGFSEHERLHRFIAALTAGEPPRAVTLKDDLPRIRAEIEAANAR</sequence>
<proteinExistence type="predicted"/>
<evidence type="ECO:0000313" key="1">
    <source>
        <dbReference type="EMBL" id="MBT0956408.1"/>
    </source>
</evidence>
<protein>
    <submittedName>
        <fullName evidence="1">Uncharacterized protein</fullName>
    </submittedName>
</protein>
<dbReference type="AlphaFoldDB" id="A0AAP2CM76"/>